<evidence type="ECO:0000313" key="2">
    <source>
        <dbReference type="EMBL" id="KAJ8421736.1"/>
    </source>
</evidence>
<name>A0A9Q1GJ99_9CARY</name>
<organism evidence="2 3">
    <name type="scientific">Carnegiea gigantea</name>
    <dbReference type="NCBI Taxonomy" id="171969"/>
    <lineage>
        <taxon>Eukaryota</taxon>
        <taxon>Viridiplantae</taxon>
        <taxon>Streptophyta</taxon>
        <taxon>Embryophyta</taxon>
        <taxon>Tracheophyta</taxon>
        <taxon>Spermatophyta</taxon>
        <taxon>Magnoliopsida</taxon>
        <taxon>eudicotyledons</taxon>
        <taxon>Gunneridae</taxon>
        <taxon>Pentapetalae</taxon>
        <taxon>Caryophyllales</taxon>
        <taxon>Cactineae</taxon>
        <taxon>Cactaceae</taxon>
        <taxon>Cactoideae</taxon>
        <taxon>Echinocereeae</taxon>
        <taxon>Carnegiea</taxon>
    </lineage>
</organism>
<gene>
    <name evidence="2" type="ORF">Cgig2_024706</name>
</gene>
<feature type="chain" id="PRO_5040361278" evidence="1">
    <location>
        <begin position="21"/>
        <end position="194"/>
    </location>
</feature>
<evidence type="ECO:0000313" key="3">
    <source>
        <dbReference type="Proteomes" id="UP001153076"/>
    </source>
</evidence>
<accession>A0A9Q1GJ99</accession>
<evidence type="ECO:0000256" key="1">
    <source>
        <dbReference type="SAM" id="SignalP"/>
    </source>
</evidence>
<keyword evidence="1" id="KW-0732">Signal</keyword>
<dbReference type="OrthoDB" id="1434206at2759"/>
<dbReference type="AlphaFoldDB" id="A0A9Q1GJ99"/>
<comment type="caution">
    <text evidence="2">The sequence shown here is derived from an EMBL/GenBank/DDBJ whole genome shotgun (WGS) entry which is preliminary data.</text>
</comment>
<dbReference type="Proteomes" id="UP001153076">
    <property type="component" value="Unassembled WGS sequence"/>
</dbReference>
<feature type="signal peptide" evidence="1">
    <location>
        <begin position="1"/>
        <end position="20"/>
    </location>
</feature>
<keyword evidence="3" id="KW-1185">Reference proteome</keyword>
<reference evidence="2" key="1">
    <citation type="submission" date="2022-04" db="EMBL/GenBank/DDBJ databases">
        <title>Carnegiea gigantea Genome sequencing and assembly v2.</title>
        <authorList>
            <person name="Copetti D."/>
            <person name="Sanderson M.J."/>
            <person name="Burquez A."/>
            <person name="Wojciechowski M.F."/>
        </authorList>
    </citation>
    <scope>NUCLEOTIDE SEQUENCE</scope>
    <source>
        <strain evidence="2">SGP5-SGP5p</strain>
        <tissue evidence="2">Aerial part</tissue>
    </source>
</reference>
<sequence length="194" mass="22397">MDPFCFYFFFLFLLVARTSFEATFDWYCSRKSYPGVGAAAPVLLGSGSKIGMWVCKFGGSEFVFAPLLHLMRLNFEGYGLRWRFELVKRFRWNWRGRFRGEGKFETVWDEFERLKVQASQVGTEVDDDELFLQAVGGKDKKGTVYGLEMESEAYYPRFGRRSSPSSSYTPSIVSQMETRLKKIRGGTSSYKGRT</sequence>
<proteinExistence type="predicted"/>
<protein>
    <submittedName>
        <fullName evidence="2">Uncharacterized protein</fullName>
    </submittedName>
</protein>
<dbReference type="EMBL" id="JAKOGI010002567">
    <property type="protein sequence ID" value="KAJ8421736.1"/>
    <property type="molecule type" value="Genomic_DNA"/>
</dbReference>